<gene>
    <name evidence="2" type="primary">slpC</name>
</gene>
<keyword evidence="1" id="KW-0732">Signal</keyword>
<feature type="chain" id="PRO_5004306045" evidence="1">
    <location>
        <begin position="31"/>
        <end position="461"/>
    </location>
</feature>
<evidence type="ECO:0000313" key="2">
    <source>
        <dbReference type="EMBL" id="AAK84949.1"/>
    </source>
</evidence>
<proteinExistence type="predicted"/>
<feature type="signal peptide" evidence="1">
    <location>
        <begin position="1"/>
        <end position="30"/>
    </location>
</feature>
<dbReference type="GeneID" id="56993966"/>
<organism evidence="2">
    <name type="scientific">Levilactobacillus brevis</name>
    <name type="common">Lactobacillus brevis</name>
    <dbReference type="NCBI Taxonomy" id="1580"/>
    <lineage>
        <taxon>Bacteria</taxon>
        <taxon>Bacillati</taxon>
        <taxon>Bacillota</taxon>
        <taxon>Bacilli</taxon>
        <taxon>Lactobacillales</taxon>
        <taxon>Lactobacillaceae</taxon>
        <taxon>Levilactobacillus</taxon>
    </lineage>
</organism>
<dbReference type="RefSeq" id="WP_021742353.1">
    <property type="nucleotide sequence ID" value="NZ_CBCRTO010000001.1"/>
</dbReference>
<dbReference type="AlphaFoldDB" id="Q8GFE4"/>
<dbReference type="EMBL" id="AY040847">
    <property type="protein sequence ID" value="AAK84949.1"/>
    <property type="molecule type" value="Genomic_DNA"/>
</dbReference>
<protein>
    <submittedName>
        <fullName evidence="2">Surface layer protein SlpC</fullName>
    </submittedName>
</protein>
<reference evidence="2" key="1">
    <citation type="journal article" date="2002" name="J. Bacteriol.">
        <title>Isolation of three new surface layer protein genes (slp) from Lactobacillus brevis ATCC 14869 and characterization of the change in their expression under aerated and anaerobic conditions.</title>
        <authorList>
            <person name="Jakava-Viljanen M."/>
            <person name="Avall-Jaaskelainen S."/>
            <person name="Messner P."/>
            <person name="Sleytr U.B."/>
            <person name="Palva A."/>
        </authorList>
    </citation>
    <scope>NUCLEOTIDE SEQUENCE</scope>
    <source>
        <strain evidence="2">ATCC 14869</strain>
    </source>
</reference>
<evidence type="ECO:0000256" key="1">
    <source>
        <dbReference type="SAM" id="SignalP"/>
    </source>
</evidence>
<name>Q8GFE4_LEVBR</name>
<accession>Q8GFE4</accession>
<sequence>MQKSLKNSLYLGLAVLSLGTVTVVSTTANAASKTKVTSDVTLKTAAESRNVEATGTNALYSKPGTVKGAKLVASKTTMKKMANSKKSADYFRAYRVAKTTRGTVYYKMVSMDGKYRGYVYGGRSVKAFAGGIKKAATTKSATMPSNTTMYFKTPGKSNVSWTAPNNTQYKASKVVKDTTTYANDALVVTDAARKTREGSLYYYVTDAAHPEVNGWVYAKGLTTTKPTTDNFNDKTDVKVNLKNADGVVIKTAILSKLDANGGTTSTVTGTAVGDSAKKQANDAWGKTVLTGTGYKYASADSSNVSALTNAKTGDTITLIVTKNEVVDTPITFYATTNSADLSQKATVLSVYKNETNTPASKDTVVFPTVSATFDGTKDASFTAGDLVAYLTTSKLNVLYTPTYTKTTGSSDKYYTEYTLVSALPGTYGTTTKAFYVASEKTGNSPMSAPVVSGTTGYHTNN</sequence>